<dbReference type="AlphaFoldDB" id="A0A918PW30"/>
<proteinExistence type="inferred from homology"/>
<evidence type="ECO:0000256" key="7">
    <source>
        <dbReference type="ARBA" id="ARBA00023237"/>
    </source>
</evidence>
<reference evidence="9" key="1">
    <citation type="journal article" date="2014" name="Int. J. Syst. Evol. Microbiol.">
        <title>Complete genome sequence of Corynebacterium casei LMG S-19264T (=DSM 44701T), isolated from a smear-ripened cheese.</title>
        <authorList>
            <consortium name="US DOE Joint Genome Institute (JGI-PGF)"/>
            <person name="Walter F."/>
            <person name="Albersmeier A."/>
            <person name="Kalinowski J."/>
            <person name="Ruckert C."/>
        </authorList>
    </citation>
    <scope>NUCLEOTIDE SEQUENCE</scope>
    <source>
        <strain evidence="9">KCTC 12368</strain>
    </source>
</reference>
<evidence type="ECO:0000256" key="5">
    <source>
        <dbReference type="ARBA" id="ARBA00022692"/>
    </source>
</evidence>
<keyword evidence="8" id="KW-0732">Signal</keyword>
<feature type="chain" id="PRO_5036918616" evidence="8">
    <location>
        <begin position="21"/>
        <end position="445"/>
    </location>
</feature>
<keyword evidence="5" id="KW-0812">Transmembrane</keyword>
<feature type="signal peptide" evidence="8">
    <location>
        <begin position="1"/>
        <end position="20"/>
    </location>
</feature>
<evidence type="ECO:0000256" key="8">
    <source>
        <dbReference type="SAM" id="SignalP"/>
    </source>
</evidence>
<evidence type="ECO:0000256" key="4">
    <source>
        <dbReference type="ARBA" id="ARBA00022452"/>
    </source>
</evidence>
<dbReference type="GO" id="GO:0015562">
    <property type="term" value="F:efflux transmembrane transporter activity"/>
    <property type="evidence" value="ECO:0007669"/>
    <property type="project" value="InterPro"/>
</dbReference>
<dbReference type="Pfam" id="PF02321">
    <property type="entry name" value="OEP"/>
    <property type="match status" value="2"/>
</dbReference>
<comment type="caution">
    <text evidence="9">The sequence shown here is derived from an EMBL/GenBank/DDBJ whole genome shotgun (WGS) entry which is preliminary data.</text>
</comment>
<dbReference type="RefSeq" id="WP_018471974.1">
    <property type="nucleotide sequence ID" value="NZ_BMWX01000002.1"/>
</dbReference>
<evidence type="ECO:0000313" key="9">
    <source>
        <dbReference type="EMBL" id="GGZ22852.1"/>
    </source>
</evidence>
<keyword evidence="4" id="KW-1134">Transmembrane beta strand</keyword>
<evidence type="ECO:0000256" key="2">
    <source>
        <dbReference type="ARBA" id="ARBA00007613"/>
    </source>
</evidence>
<keyword evidence="10" id="KW-1185">Reference proteome</keyword>
<dbReference type="Proteomes" id="UP000619457">
    <property type="component" value="Unassembled WGS sequence"/>
</dbReference>
<dbReference type="InterPro" id="IPR051906">
    <property type="entry name" value="TolC-like"/>
</dbReference>
<comment type="similarity">
    <text evidence="2">Belongs to the outer membrane factor (OMF) (TC 1.B.17) family.</text>
</comment>
<dbReference type="GO" id="GO:0015288">
    <property type="term" value="F:porin activity"/>
    <property type="evidence" value="ECO:0007669"/>
    <property type="project" value="TreeGrafter"/>
</dbReference>
<dbReference type="PANTHER" id="PTHR30026">
    <property type="entry name" value="OUTER MEMBRANE PROTEIN TOLC"/>
    <property type="match status" value="1"/>
</dbReference>
<protein>
    <submittedName>
        <fullName evidence="9">Membrane protein</fullName>
    </submittedName>
</protein>
<evidence type="ECO:0000256" key="1">
    <source>
        <dbReference type="ARBA" id="ARBA00004442"/>
    </source>
</evidence>
<dbReference type="GO" id="GO:1990281">
    <property type="term" value="C:efflux pump complex"/>
    <property type="evidence" value="ECO:0007669"/>
    <property type="project" value="TreeGrafter"/>
</dbReference>
<accession>A0A918PW30</accession>
<reference evidence="9" key="2">
    <citation type="submission" date="2020-09" db="EMBL/GenBank/DDBJ databases">
        <authorList>
            <person name="Sun Q."/>
            <person name="Kim S."/>
        </authorList>
    </citation>
    <scope>NUCLEOTIDE SEQUENCE</scope>
    <source>
        <strain evidence="9">KCTC 12368</strain>
    </source>
</reference>
<dbReference type="GO" id="GO:0009279">
    <property type="term" value="C:cell outer membrane"/>
    <property type="evidence" value="ECO:0007669"/>
    <property type="project" value="UniProtKB-SubCell"/>
</dbReference>
<organism evidence="9 10">
    <name type="scientific">Echinicola pacifica</name>
    <dbReference type="NCBI Taxonomy" id="346377"/>
    <lineage>
        <taxon>Bacteria</taxon>
        <taxon>Pseudomonadati</taxon>
        <taxon>Bacteroidota</taxon>
        <taxon>Cytophagia</taxon>
        <taxon>Cytophagales</taxon>
        <taxon>Cyclobacteriaceae</taxon>
        <taxon>Echinicola</taxon>
    </lineage>
</organism>
<sequence length="445" mass="50242">MIKQYLAILGCMIGAASASAQETLTFEQAVTMGLENNYDIKIALQDKEITEIDKKLGLGPLLPSLDATYGRTTSTEDVEQQFVSENEPRNINGAKSTGENFNINGIYGFRYDAVVALRRLGEQSEIGELQAKVAIENTVASIANAYYRLSVELDRYEVLKETVALSQQRLDIEQAQYELGGSSKSQYLAAEVDFNADRSQLVSQEQVIQTARINLNELLAVDAEINYAIQDTVLINPDITLPPLLEDAFGQNKMLLINRREENVAYLQYKELQAQRLPYLALDGNYRQSVSNSDAGFLIQNKRQGYSFGATVGINIFSGFTLNRQIQRARVQQQTQAYTLDQYEVQLRSDLHRAYNVYENSIRRLDIEQSNYKVVEENTAIAFDRFKSGLTSYLEFRDAQVNRLNAESRLIDAVYSTKVAEVELMRLAGRIFYQTNEDPVLPGME</sequence>
<dbReference type="InterPro" id="IPR003423">
    <property type="entry name" value="OMP_efflux"/>
</dbReference>
<dbReference type="PANTHER" id="PTHR30026:SF20">
    <property type="entry name" value="OUTER MEMBRANE PROTEIN TOLC"/>
    <property type="match status" value="1"/>
</dbReference>
<dbReference type="EMBL" id="BMWX01000002">
    <property type="protein sequence ID" value="GGZ22852.1"/>
    <property type="molecule type" value="Genomic_DNA"/>
</dbReference>
<name>A0A918PW30_9BACT</name>
<evidence type="ECO:0000256" key="6">
    <source>
        <dbReference type="ARBA" id="ARBA00023136"/>
    </source>
</evidence>
<evidence type="ECO:0000313" key="10">
    <source>
        <dbReference type="Proteomes" id="UP000619457"/>
    </source>
</evidence>
<comment type="subcellular location">
    <subcellularLocation>
        <location evidence="1">Cell outer membrane</location>
    </subcellularLocation>
</comment>
<evidence type="ECO:0000256" key="3">
    <source>
        <dbReference type="ARBA" id="ARBA00022448"/>
    </source>
</evidence>
<keyword evidence="3" id="KW-0813">Transport</keyword>
<keyword evidence="6" id="KW-0472">Membrane</keyword>
<dbReference type="Gene3D" id="1.20.1600.10">
    <property type="entry name" value="Outer membrane efflux proteins (OEP)"/>
    <property type="match status" value="1"/>
</dbReference>
<keyword evidence="7" id="KW-0998">Cell outer membrane</keyword>
<dbReference type="SUPFAM" id="SSF56954">
    <property type="entry name" value="Outer membrane efflux proteins (OEP)"/>
    <property type="match status" value="1"/>
</dbReference>
<gene>
    <name evidence="9" type="ORF">GCM10007049_14610</name>
</gene>